<evidence type="ECO:0000313" key="2">
    <source>
        <dbReference type="Proteomes" id="UP000272942"/>
    </source>
</evidence>
<dbReference type="Proteomes" id="UP000272942">
    <property type="component" value="Unassembled WGS sequence"/>
</dbReference>
<sequence length="185" mass="21411">MELPTIEQLNLQASPSEIKEWVERFELCCRIRKGDAQNQSALFLSAGGRDLFSLLRNRAFPEAPAKLPFESLKLLLLNHLLPTEFQAHERAKFTSVILADHFFCREFILQLNKQASHCIYGDRLEEQMCDHLMADINNLTLQRKLPEKKNLTFADARKIYEQHDDLMKATSSELVTLFQRPPLPT</sequence>
<dbReference type="WBParaSite" id="ECPE_0000929401-mRNA-1">
    <property type="protein sequence ID" value="ECPE_0000929401-mRNA-1"/>
    <property type="gene ID" value="ECPE_0000929401"/>
</dbReference>
<reference evidence="1 2" key="2">
    <citation type="submission" date="2018-11" db="EMBL/GenBank/DDBJ databases">
        <authorList>
            <consortium name="Pathogen Informatics"/>
        </authorList>
    </citation>
    <scope>NUCLEOTIDE SEQUENCE [LARGE SCALE GENOMIC DNA]</scope>
    <source>
        <strain evidence="1 2">Egypt</strain>
    </source>
</reference>
<proteinExistence type="predicted"/>
<protein>
    <submittedName>
        <fullName evidence="1 3">Uncharacterized protein</fullName>
    </submittedName>
</protein>
<reference evidence="3" key="1">
    <citation type="submission" date="2016-06" db="UniProtKB">
        <authorList>
            <consortium name="WormBaseParasite"/>
        </authorList>
    </citation>
    <scope>IDENTIFICATION</scope>
</reference>
<organism evidence="3">
    <name type="scientific">Echinostoma caproni</name>
    <dbReference type="NCBI Taxonomy" id="27848"/>
    <lineage>
        <taxon>Eukaryota</taxon>
        <taxon>Metazoa</taxon>
        <taxon>Spiralia</taxon>
        <taxon>Lophotrochozoa</taxon>
        <taxon>Platyhelminthes</taxon>
        <taxon>Trematoda</taxon>
        <taxon>Digenea</taxon>
        <taxon>Plagiorchiida</taxon>
        <taxon>Echinostomata</taxon>
        <taxon>Echinostomatoidea</taxon>
        <taxon>Echinostomatidae</taxon>
        <taxon>Echinostoma</taxon>
    </lineage>
</organism>
<gene>
    <name evidence="1" type="ORF">ECPE_LOCUS9266</name>
</gene>
<evidence type="ECO:0000313" key="1">
    <source>
        <dbReference type="EMBL" id="VDP85080.1"/>
    </source>
</evidence>
<name>A0A183AQN1_9TREM</name>
<dbReference type="EMBL" id="UZAN01047151">
    <property type="protein sequence ID" value="VDP85080.1"/>
    <property type="molecule type" value="Genomic_DNA"/>
</dbReference>
<keyword evidence="2" id="KW-1185">Reference proteome</keyword>
<dbReference type="AlphaFoldDB" id="A0A183AQN1"/>
<evidence type="ECO:0000313" key="3">
    <source>
        <dbReference type="WBParaSite" id="ECPE_0000929401-mRNA-1"/>
    </source>
</evidence>
<accession>A0A183AQN1</accession>